<evidence type="ECO:0000313" key="3">
    <source>
        <dbReference type="EMBL" id="KAH0598440.1"/>
    </source>
</evidence>
<organism evidence="3 4">
    <name type="scientific">Metarhizium humberi</name>
    <dbReference type="NCBI Taxonomy" id="2596975"/>
    <lineage>
        <taxon>Eukaryota</taxon>
        <taxon>Fungi</taxon>
        <taxon>Dikarya</taxon>
        <taxon>Ascomycota</taxon>
        <taxon>Pezizomycotina</taxon>
        <taxon>Sordariomycetes</taxon>
        <taxon>Hypocreomycetidae</taxon>
        <taxon>Hypocreales</taxon>
        <taxon>Clavicipitaceae</taxon>
        <taxon>Metarhizium</taxon>
    </lineage>
</organism>
<dbReference type="AlphaFoldDB" id="A0A9P8MCW6"/>
<gene>
    <name evidence="3" type="ORF">MHUMG1_03738</name>
</gene>
<evidence type="ECO:0000313" key="4">
    <source>
        <dbReference type="Proteomes" id="UP000764110"/>
    </source>
</evidence>
<evidence type="ECO:0000256" key="1">
    <source>
        <dbReference type="SAM" id="MobiDB-lite"/>
    </source>
</evidence>
<keyword evidence="2" id="KW-0472">Membrane</keyword>
<protein>
    <submittedName>
        <fullName evidence="3">Uncharacterized protein</fullName>
    </submittedName>
</protein>
<feature type="region of interest" description="Disordered" evidence="1">
    <location>
        <begin position="174"/>
        <end position="199"/>
    </location>
</feature>
<proteinExistence type="predicted"/>
<feature type="transmembrane region" description="Helical" evidence="2">
    <location>
        <begin position="89"/>
        <end position="108"/>
    </location>
</feature>
<sequence>MSNPKHKQILEWLDAVIDGLETGANNVETQANSVKPGFIITLTHAIPSDEPTALPTPPQAQTSTSNTRISAIKRCITASAFSFARVPGFILGFVFGFVLGFVLVLRIVHLHGFTSFNAAAAAGCLSVSRAERRMANWVVCSPLYNPTLPAEHDFCNAAHRFPYIAGRAPRDSKSQQFQQSIGGEQGLAHPTGGDGGGTR</sequence>
<name>A0A9P8MCW6_9HYPO</name>
<dbReference type="EMBL" id="JACEFI010000005">
    <property type="protein sequence ID" value="KAH0598440.1"/>
    <property type="molecule type" value="Genomic_DNA"/>
</dbReference>
<keyword evidence="2" id="KW-1133">Transmembrane helix</keyword>
<keyword evidence="4" id="KW-1185">Reference proteome</keyword>
<evidence type="ECO:0000256" key="2">
    <source>
        <dbReference type="SAM" id="Phobius"/>
    </source>
</evidence>
<keyword evidence="2" id="KW-0812">Transmembrane</keyword>
<dbReference type="Proteomes" id="UP000764110">
    <property type="component" value="Unassembled WGS sequence"/>
</dbReference>
<comment type="caution">
    <text evidence="3">The sequence shown here is derived from an EMBL/GenBank/DDBJ whole genome shotgun (WGS) entry which is preliminary data.</text>
</comment>
<reference evidence="3 4" key="1">
    <citation type="submission" date="2020-07" db="EMBL/GenBank/DDBJ databases">
        <title>Metarhizium humberi genome.</title>
        <authorList>
            <person name="Lysoe E."/>
        </authorList>
    </citation>
    <scope>NUCLEOTIDE SEQUENCE [LARGE SCALE GENOMIC DNA]</scope>
    <source>
        <strain evidence="3 4">ESALQ1638</strain>
    </source>
</reference>
<accession>A0A9P8MCW6</accession>